<comment type="caution">
    <text evidence="3">The sequence shown here is derived from an EMBL/GenBank/DDBJ whole genome shotgun (WGS) entry which is preliminary data.</text>
</comment>
<dbReference type="InterPro" id="IPR006068">
    <property type="entry name" value="ATPase_P-typ_cation-transptr_C"/>
</dbReference>
<feature type="transmembrane region" description="Helical" evidence="1">
    <location>
        <begin position="26"/>
        <end position="51"/>
    </location>
</feature>
<feature type="domain" description="Cation-transporting P-type ATPase C-terminal" evidence="2">
    <location>
        <begin position="1"/>
        <end position="86"/>
    </location>
</feature>
<keyword evidence="1" id="KW-1133">Transmembrane helix</keyword>
<dbReference type="EMBL" id="SRHE01000988">
    <property type="protein sequence ID" value="TWW07839.1"/>
    <property type="molecule type" value="Genomic_DNA"/>
</dbReference>
<keyword evidence="1" id="KW-0812">Transmembrane</keyword>
<proteinExistence type="predicted"/>
<evidence type="ECO:0000313" key="4">
    <source>
        <dbReference type="Proteomes" id="UP000321083"/>
    </source>
</evidence>
<dbReference type="Gene3D" id="1.20.1110.10">
    <property type="entry name" value="Calcium-transporting ATPase, transmembrane domain"/>
    <property type="match status" value="1"/>
</dbReference>
<evidence type="ECO:0000256" key="1">
    <source>
        <dbReference type="SAM" id="Phobius"/>
    </source>
</evidence>
<reference evidence="3 4" key="1">
    <citation type="submission" date="2019-08" db="EMBL/GenBank/DDBJ databases">
        <title>100 year-old enigma solved: identification of Planctomyces bekefii, the type genus and species of the phylum Planctomycetes.</title>
        <authorList>
            <person name="Svetlana D.N."/>
            <person name="Overmann J."/>
        </authorList>
    </citation>
    <scope>NUCLEOTIDE SEQUENCE [LARGE SCALE GENOMIC DNA]</scope>
    <source>
        <strain evidence="3">Phe10_nw2017</strain>
    </source>
</reference>
<dbReference type="Proteomes" id="UP000321083">
    <property type="component" value="Unassembled WGS sequence"/>
</dbReference>
<dbReference type="InterPro" id="IPR023298">
    <property type="entry name" value="ATPase_P-typ_TM_dom_sf"/>
</dbReference>
<keyword evidence="4" id="KW-1185">Reference proteome</keyword>
<protein>
    <recommendedName>
        <fullName evidence="2">Cation-transporting P-type ATPase C-terminal domain-containing protein</fullName>
    </recommendedName>
</protein>
<dbReference type="SUPFAM" id="SSF81665">
    <property type="entry name" value="Calcium ATPase, transmembrane domain M"/>
    <property type="match status" value="1"/>
</dbReference>
<name>A0A5C6M0T0_9PLAN</name>
<reference evidence="3 4" key="2">
    <citation type="submission" date="2019-08" db="EMBL/GenBank/DDBJ databases">
        <authorList>
            <person name="Henke P."/>
        </authorList>
    </citation>
    <scope>NUCLEOTIDE SEQUENCE [LARGE SCALE GENOMIC DNA]</scope>
    <source>
        <strain evidence="3">Phe10_nw2017</strain>
    </source>
</reference>
<dbReference type="Pfam" id="PF00689">
    <property type="entry name" value="Cation_ATPase_C"/>
    <property type="match status" value="1"/>
</dbReference>
<sequence length="90" mass="10028">MTLALTQVLHAFNARSQRRSIFTGRLFTNVWLWGAVTACLVLQCAAVYLPLFQRVLQTVSLDPGDWLLIGFCSLLPVLLVEVRKLIGRAG</sequence>
<gene>
    <name evidence="3" type="ORF">E3A20_30310</name>
</gene>
<evidence type="ECO:0000313" key="3">
    <source>
        <dbReference type="EMBL" id="TWW07839.1"/>
    </source>
</evidence>
<evidence type="ECO:0000259" key="2">
    <source>
        <dbReference type="Pfam" id="PF00689"/>
    </source>
</evidence>
<feature type="transmembrane region" description="Helical" evidence="1">
    <location>
        <begin position="66"/>
        <end position="86"/>
    </location>
</feature>
<organism evidence="3 4">
    <name type="scientific">Planctomyces bekefii</name>
    <dbReference type="NCBI Taxonomy" id="1653850"/>
    <lineage>
        <taxon>Bacteria</taxon>
        <taxon>Pseudomonadati</taxon>
        <taxon>Planctomycetota</taxon>
        <taxon>Planctomycetia</taxon>
        <taxon>Planctomycetales</taxon>
        <taxon>Planctomycetaceae</taxon>
        <taxon>Planctomyces</taxon>
    </lineage>
</organism>
<accession>A0A5C6M0T0</accession>
<dbReference type="AlphaFoldDB" id="A0A5C6M0T0"/>
<keyword evidence="1" id="KW-0472">Membrane</keyword>